<evidence type="ECO:0000256" key="2">
    <source>
        <dbReference type="ARBA" id="ARBA00022516"/>
    </source>
</evidence>
<name>A0A1E7KPH2_9ACTN</name>
<comment type="caution">
    <text evidence="9">The sequence shown here is derived from an EMBL/GenBank/DDBJ whole genome shotgun (WGS) entry which is preliminary data.</text>
</comment>
<dbReference type="AlphaFoldDB" id="A0A1E7KPH2"/>
<dbReference type="PANTHER" id="PTHR20863:SF76">
    <property type="entry name" value="CARRIER DOMAIN-CONTAINING PROTEIN"/>
    <property type="match status" value="1"/>
</dbReference>
<dbReference type="Proteomes" id="UP000176101">
    <property type="component" value="Unassembled WGS sequence"/>
</dbReference>
<dbReference type="EMBL" id="LJGU01000093">
    <property type="protein sequence ID" value="OEV05753.1"/>
    <property type="molecule type" value="Genomic_DNA"/>
</dbReference>
<evidence type="ECO:0000259" key="8">
    <source>
        <dbReference type="PROSITE" id="PS50075"/>
    </source>
</evidence>
<comment type="pathway">
    <text evidence="7">Lipid metabolism; fatty acid biosynthesis.</text>
</comment>
<dbReference type="GO" id="GO:0005829">
    <property type="term" value="C:cytosol"/>
    <property type="evidence" value="ECO:0007669"/>
    <property type="project" value="TreeGrafter"/>
</dbReference>
<keyword evidence="2 7" id="KW-0444">Lipid biosynthesis</keyword>
<evidence type="ECO:0000313" key="9">
    <source>
        <dbReference type="EMBL" id="OEV05753.1"/>
    </source>
</evidence>
<comment type="function">
    <text evidence="7">Carrier of the growing fatty acid chain in fatty acid biosynthesis.</text>
</comment>
<keyword evidence="7" id="KW-0963">Cytoplasm</keyword>
<dbReference type="GO" id="GO:0000036">
    <property type="term" value="F:acyl carrier activity"/>
    <property type="evidence" value="ECO:0007669"/>
    <property type="project" value="UniProtKB-UniRule"/>
</dbReference>
<feature type="domain" description="Carrier" evidence="8">
    <location>
        <begin position="4"/>
        <end position="79"/>
    </location>
</feature>
<dbReference type="PATRIC" id="fig|1075402.3.peg.3794"/>
<keyword evidence="1 7" id="KW-0596">Phosphopantetheine</keyword>
<dbReference type="Gene3D" id="1.10.1200.10">
    <property type="entry name" value="ACP-like"/>
    <property type="match status" value="1"/>
</dbReference>
<dbReference type="STRING" id="1075402.AN216_02040"/>
<evidence type="ECO:0000313" key="10">
    <source>
        <dbReference type="Proteomes" id="UP000176101"/>
    </source>
</evidence>
<comment type="subcellular location">
    <subcellularLocation>
        <location evidence="7">Cytoplasm</location>
    </subcellularLocation>
</comment>
<evidence type="ECO:0000256" key="7">
    <source>
        <dbReference type="HAMAP-Rule" id="MF_01217"/>
    </source>
</evidence>
<evidence type="ECO:0000256" key="1">
    <source>
        <dbReference type="ARBA" id="ARBA00022450"/>
    </source>
</evidence>
<protein>
    <recommendedName>
        <fullName evidence="7">Acyl carrier protein</fullName>
        <shortName evidence="7">ACP</shortName>
    </recommendedName>
</protein>
<dbReference type="InterPro" id="IPR036736">
    <property type="entry name" value="ACP-like_sf"/>
</dbReference>
<keyword evidence="3 7" id="KW-0597">Phosphoprotein</keyword>
<evidence type="ECO:0000256" key="6">
    <source>
        <dbReference type="ARBA" id="ARBA00023160"/>
    </source>
</evidence>
<gene>
    <name evidence="7" type="primary">acpP</name>
    <name evidence="9" type="ORF">AN216_02040</name>
</gene>
<feature type="modified residue" description="O-(pantetheine 4'-phosphoryl)serine" evidence="7">
    <location>
        <position position="39"/>
    </location>
</feature>
<comment type="similarity">
    <text evidence="7">Belongs to the acyl carrier protein (ACP) family.</text>
</comment>
<keyword evidence="4 7" id="KW-0276">Fatty acid metabolism</keyword>
<dbReference type="PANTHER" id="PTHR20863">
    <property type="entry name" value="ACYL CARRIER PROTEIN"/>
    <property type="match status" value="1"/>
</dbReference>
<dbReference type="UniPathway" id="UPA00094"/>
<accession>A0A1E7KPH2</accession>
<dbReference type="GO" id="GO:0016020">
    <property type="term" value="C:membrane"/>
    <property type="evidence" value="ECO:0007669"/>
    <property type="project" value="GOC"/>
</dbReference>
<dbReference type="GO" id="GO:0009245">
    <property type="term" value="P:lipid A biosynthetic process"/>
    <property type="evidence" value="ECO:0007669"/>
    <property type="project" value="TreeGrafter"/>
</dbReference>
<keyword evidence="10" id="KW-1185">Reference proteome</keyword>
<sequence length="84" mass="9130">MNRDDIFKATVEACSEILGVSEDTVTHDAVLRDDLDADSLDLAELAMALEDRIGVSVPEQDFKQVATVSDTLDLLEQHLAAARS</sequence>
<dbReference type="SUPFAM" id="SSF47336">
    <property type="entry name" value="ACP-like"/>
    <property type="match status" value="1"/>
</dbReference>
<evidence type="ECO:0000256" key="3">
    <source>
        <dbReference type="ARBA" id="ARBA00022553"/>
    </source>
</evidence>
<reference evidence="9 10" key="1">
    <citation type="journal article" date="2016" name="Front. Microbiol.">
        <title>Comparative Genomics Analysis of Streptomyces Species Reveals Their Adaptation to the Marine Environment and Their Diversity at the Genomic Level.</title>
        <authorList>
            <person name="Tian X."/>
            <person name="Zhang Z."/>
            <person name="Yang T."/>
            <person name="Chen M."/>
            <person name="Li J."/>
            <person name="Chen F."/>
            <person name="Yang J."/>
            <person name="Li W."/>
            <person name="Zhang B."/>
            <person name="Zhang Z."/>
            <person name="Wu J."/>
            <person name="Zhang C."/>
            <person name="Long L."/>
            <person name="Xiao J."/>
        </authorList>
    </citation>
    <scope>NUCLEOTIDE SEQUENCE [LARGE SCALE GENOMIC DNA]</scope>
    <source>
        <strain evidence="9 10">SCSIO 02100</strain>
    </source>
</reference>
<organism evidence="9 10">
    <name type="scientific">Streptomyces oceani</name>
    <dbReference type="NCBI Taxonomy" id="1075402"/>
    <lineage>
        <taxon>Bacteria</taxon>
        <taxon>Bacillati</taxon>
        <taxon>Actinomycetota</taxon>
        <taxon>Actinomycetes</taxon>
        <taxon>Kitasatosporales</taxon>
        <taxon>Streptomycetaceae</taxon>
        <taxon>Streptomyces</taxon>
    </lineage>
</organism>
<evidence type="ECO:0000256" key="5">
    <source>
        <dbReference type="ARBA" id="ARBA00023098"/>
    </source>
</evidence>
<dbReference type="Pfam" id="PF00550">
    <property type="entry name" value="PP-binding"/>
    <property type="match status" value="1"/>
</dbReference>
<evidence type="ECO:0000256" key="4">
    <source>
        <dbReference type="ARBA" id="ARBA00022832"/>
    </source>
</evidence>
<dbReference type="PROSITE" id="PS50075">
    <property type="entry name" value="CARRIER"/>
    <property type="match status" value="1"/>
</dbReference>
<proteinExistence type="inferred from homology"/>
<keyword evidence="6 7" id="KW-0275">Fatty acid biosynthesis</keyword>
<dbReference type="InterPro" id="IPR009081">
    <property type="entry name" value="PP-bd_ACP"/>
</dbReference>
<dbReference type="RefSeq" id="WP_070194817.1">
    <property type="nucleotide sequence ID" value="NZ_LJGU01000093.1"/>
</dbReference>
<dbReference type="GO" id="GO:0000035">
    <property type="term" value="F:acyl binding"/>
    <property type="evidence" value="ECO:0007669"/>
    <property type="project" value="TreeGrafter"/>
</dbReference>
<dbReference type="InterPro" id="IPR003231">
    <property type="entry name" value="ACP"/>
</dbReference>
<dbReference type="HAMAP" id="MF_01217">
    <property type="entry name" value="Acyl_carrier"/>
    <property type="match status" value="1"/>
</dbReference>
<comment type="PTM">
    <text evidence="7">4'-phosphopantetheine is transferred from CoA to a specific serine of apo-ACP by AcpS. This modification is essential for activity because fatty acids are bound in thioester linkage to the sulfhydryl of the prosthetic group.</text>
</comment>
<keyword evidence="5 7" id="KW-0443">Lipid metabolism</keyword>